<organism evidence="8 9">
    <name type="scientific">Pseudosporangium ferrugineum</name>
    <dbReference type="NCBI Taxonomy" id="439699"/>
    <lineage>
        <taxon>Bacteria</taxon>
        <taxon>Bacillati</taxon>
        <taxon>Actinomycetota</taxon>
        <taxon>Actinomycetes</taxon>
        <taxon>Micromonosporales</taxon>
        <taxon>Micromonosporaceae</taxon>
        <taxon>Pseudosporangium</taxon>
    </lineage>
</organism>
<dbReference type="InterPro" id="IPR000700">
    <property type="entry name" value="PAS-assoc_C"/>
</dbReference>
<dbReference type="SUPFAM" id="SSF53822">
    <property type="entry name" value="Periplasmic binding protein-like I"/>
    <property type="match status" value="1"/>
</dbReference>
<evidence type="ECO:0000259" key="4">
    <source>
        <dbReference type="PROSITE" id="PS50112"/>
    </source>
</evidence>
<dbReference type="InterPro" id="IPR035965">
    <property type="entry name" value="PAS-like_dom_sf"/>
</dbReference>
<dbReference type="InterPro" id="IPR035919">
    <property type="entry name" value="EAL_sf"/>
</dbReference>
<dbReference type="SMART" id="SM00267">
    <property type="entry name" value="GGDEF"/>
    <property type="match status" value="1"/>
</dbReference>
<evidence type="ECO:0000256" key="2">
    <source>
        <dbReference type="ARBA" id="ARBA00023125"/>
    </source>
</evidence>
<reference evidence="8 9" key="1">
    <citation type="submission" date="2018-03" db="EMBL/GenBank/DDBJ databases">
        <title>Genomic Encyclopedia of Archaeal and Bacterial Type Strains, Phase II (KMG-II): from individual species to whole genera.</title>
        <authorList>
            <person name="Goeker M."/>
        </authorList>
    </citation>
    <scope>NUCLEOTIDE SEQUENCE [LARGE SCALE GENOMIC DNA]</scope>
    <source>
        <strain evidence="8 9">DSM 45348</strain>
    </source>
</reference>
<feature type="domain" description="GGDEF" evidence="7">
    <location>
        <begin position="739"/>
        <end position="872"/>
    </location>
</feature>
<dbReference type="InterPro" id="IPR001633">
    <property type="entry name" value="EAL_dom"/>
</dbReference>
<protein>
    <submittedName>
        <fullName evidence="8">PAS domain S-box-containing protein/diguanylate cyclase (GGDEF)-like protein</fullName>
    </submittedName>
</protein>
<dbReference type="Gene3D" id="3.20.20.450">
    <property type="entry name" value="EAL domain"/>
    <property type="match status" value="1"/>
</dbReference>
<dbReference type="PROSITE" id="PS50883">
    <property type="entry name" value="EAL"/>
    <property type="match status" value="1"/>
</dbReference>
<dbReference type="PROSITE" id="PS50112">
    <property type="entry name" value="PAS"/>
    <property type="match status" value="1"/>
</dbReference>
<dbReference type="PROSITE" id="PS50887">
    <property type="entry name" value="GGDEF"/>
    <property type="match status" value="1"/>
</dbReference>
<feature type="domain" description="PAS" evidence="4">
    <location>
        <begin position="578"/>
        <end position="650"/>
    </location>
</feature>
<dbReference type="InterPro" id="IPR001610">
    <property type="entry name" value="PAC"/>
</dbReference>
<dbReference type="InterPro" id="IPR046335">
    <property type="entry name" value="LacI/GalR-like_sensor"/>
</dbReference>
<dbReference type="SUPFAM" id="SSF141868">
    <property type="entry name" value="EAL domain-like"/>
    <property type="match status" value="1"/>
</dbReference>
<dbReference type="InterPro" id="IPR052155">
    <property type="entry name" value="Biofilm_reg_signaling"/>
</dbReference>
<dbReference type="OrthoDB" id="8864477at2"/>
<dbReference type="PROSITE" id="PS50113">
    <property type="entry name" value="PAC"/>
    <property type="match status" value="1"/>
</dbReference>
<dbReference type="CDD" id="cd01949">
    <property type="entry name" value="GGDEF"/>
    <property type="match status" value="1"/>
</dbReference>
<dbReference type="SMART" id="SM00086">
    <property type="entry name" value="PAC"/>
    <property type="match status" value="1"/>
</dbReference>
<dbReference type="Pfam" id="PF08447">
    <property type="entry name" value="PAS_3"/>
    <property type="match status" value="1"/>
</dbReference>
<keyword evidence="3" id="KW-0804">Transcription</keyword>
<dbReference type="InterPro" id="IPR043128">
    <property type="entry name" value="Rev_trsase/Diguanyl_cyclase"/>
</dbReference>
<evidence type="ECO:0000256" key="1">
    <source>
        <dbReference type="ARBA" id="ARBA00023015"/>
    </source>
</evidence>
<keyword evidence="2" id="KW-0238">DNA-binding</keyword>
<gene>
    <name evidence="8" type="ORF">CLV70_101617</name>
</gene>
<dbReference type="SUPFAM" id="SSF55073">
    <property type="entry name" value="Nucleotide cyclase"/>
    <property type="match status" value="1"/>
</dbReference>
<dbReference type="SUPFAM" id="SSF55785">
    <property type="entry name" value="PYP-like sensor domain (PAS domain)"/>
    <property type="match status" value="1"/>
</dbReference>
<dbReference type="NCBIfam" id="TIGR00229">
    <property type="entry name" value="sensory_box"/>
    <property type="match status" value="1"/>
</dbReference>
<dbReference type="GO" id="GO:0003677">
    <property type="term" value="F:DNA binding"/>
    <property type="evidence" value="ECO:0007669"/>
    <property type="project" value="UniProtKB-KW"/>
</dbReference>
<dbReference type="RefSeq" id="WP_146163939.1">
    <property type="nucleotide sequence ID" value="NZ_PVZG01000001.1"/>
</dbReference>
<evidence type="ECO:0000313" key="8">
    <source>
        <dbReference type="EMBL" id="PRY33454.1"/>
    </source>
</evidence>
<dbReference type="InterPro" id="IPR000160">
    <property type="entry name" value="GGDEF_dom"/>
</dbReference>
<dbReference type="InterPro" id="IPR000014">
    <property type="entry name" value="PAS"/>
</dbReference>
<dbReference type="NCBIfam" id="TIGR00254">
    <property type="entry name" value="GGDEF"/>
    <property type="match status" value="1"/>
</dbReference>
<dbReference type="InterPro" id="IPR028082">
    <property type="entry name" value="Peripla_BP_I"/>
</dbReference>
<dbReference type="SMART" id="SM00091">
    <property type="entry name" value="PAS"/>
    <property type="match status" value="1"/>
</dbReference>
<evidence type="ECO:0000259" key="5">
    <source>
        <dbReference type="PROSITE" id="PS50113"/>
    </source>
</evidence>
<sequence length="1137" mass="124446">MKRGTTVGFVAPFVHGYFWGNILAGALQAAAPRGARIIAIQTFDAGLQGYRDEDFRTPIGWDHFDALVAGQASLPDQVLEDFARTGRPVLTVFRKPEFDCPIVVPDNDGGIALAVDHLVGHGHRDIAFVGRDPADADDVIRFAAYRAAMARHGLTPRPKAAVDWTLDESYDATRAVAQLRAGGRLPAAAVAVTDLVAMALIRSLAEVGVKVPADMAVIGFDDVAEAAACEPPLSTISQSFLVAGATVCNLALDAAEGLPVAPGAHCTPVTFVRRESCGCRPESGFTAAPGAPDEDLIRASLIDGLAEAAHDVRELTWSQRQVLSGVADRLGALLTAVAHGPGTGHADDLRTTTADLRRLVAESPNPLQIVNAVRTFAQALAARLAPDDLAVANRFERLVFDLALLLLEDRDLDVRGRPTVYHDREIQRRYFMIGTDLVRQPTLAGHSLEWLADTEFRTGCLGLWDGRPGSDTLRVVSTYDRAGRLPALPETCAVSAFPPLPLVGLADEQGDDFRYVYVLPVRFAGSDWGFLALAGPLDPRAEAAFERYNHWAVLMAVALTNEQAIHSEKTLLDEIRTSEERYALAAEAANDGLWDWDLASGTVFYSSRWKALLGCADHEITTKPDEWISRVHPEDRAAVHAMLSGHLSGRTPTTELEHRLRAADGSYRWMLNHGRSMCDDDGQVIRLVGSITDITDRKLLEGQLRHDAYYDQLTGLPNRSLFLERLEQAVRRAERQSGYLFAVVFLDLDGFKLINDSLGHQVGDQVLVHVAERLAQVVRRNDLVSRFGGDEFVLLLEDLDDPGAAQNTVVRVLSVISAPIDVDGRTLAVSSAAGIATSATGHHTADEYLRDADTAMYRAKAAGSGSYVLFDGSMHAGVVQQLQLESDLRQAIEGGQFDLHYQPILRLHDRRTVGTEALIRWQHPRRGMISPNDFLPAAESTGLIRDLGHWTIEAVARQARAWLDDNPAWGDLAVSVNLSNRQFWDPELRTFVNETLEKFAVPSSMVIFEITEGVIMHNQDVASTLMRQLNEDGFKLHLDDFGTGYSSLAALHRFPLDALKIDRSFVSRMRTDPRSRKLVRLMIAMGLDLGIQVIAEGIETEEEAAALAELGCSYVQGYLFSRPLPAAEVTRHFPAHP</sequence>
<dbReference type="Proteomes" id="UP000239209">
    <property type="component" value="Unassembled WGS sequence"/>
</dbReference>
<evidence type="ECO:0000313" key="9">
    <source>
        <dbReference type="Proteomes" id="UP000239209"/>
    </source>
</evidence>
<dbReference type="Pfam" id="PF00563">
    <property type="entry name" value="EAL"/>
    <property type="match status" value="1"/>
</dbReference>
<dbReference type="Gene3D" id="3.30.450.20">
    <property type="entry name" value="PAS domain"/>
    <property type="match status" value="1"/>
</dbReference>
<evidence type="ECO:0000259" key="6">
    <source>
        <dbReference type="PROSITE" id="PS50883"/>
    </source>
</evidence>
<dbReference type="AlphaFoldDB" id="A0A2T0SJ72"/>
<dbReference type="InterPro" id="IPR029787">
    <property type="entry name" value="Nucleotide_cyclase"/>
</dbReference>
<evidence type="ECO:0000256" key="3">
    <source>
        <dbReference type="ARBA" id="ARBA00023163"/>
    </source>
</evidence>
<dbReference type="EMBL" id="PVZG01000001">
    <property type="protein sequence ID" value="PRY33454.1"/>
    <property type="molecule type" value="Genomic_DNA"/>
</dbReference>
<dbReference type="Gene3D" id="3.30.70.270">
    <property type="match status" value="1"/>
</dbReference>
<dbReference type="CDD" id="cd01948">
    <property type="entry name" value="EAL"/>
    <property type="match status" value="1"/>
</dbReference>
<proteinExistence type="predicted"/>
<dbReference type="InterPro" id="IPR013655">
    <property type="entry name" value="PAS_fold_3"/>
</dbReference>
<dbReference type="PANTHER" id="PTHR44757:SF2">
    <property type="entry name" value="BIOFILM ARCHITECTURE MAINTENANCE PROTEIN MBAA"/>
    <property type="match status" value="1"/>
</dbReference>
<feature type="domain" description="PAC" evidence="5">
    <location>
        <begin position="654"/>
        <end position="706"/>
    </location>
</feature>
<dbReference type="Pfam" id="PF00990">
    <property type="entry name" value="GGDEF"/>
    <property type="match status" value="1"/>
</dbReference>
<dbReference type="CDD" id="cd06267">
    <property type="entry name" value="PBP1_LacI_sugar_binding-like"/>
    <property type="match status" value="1"/>
</dbReference>
<dbReference type="PANTHER" id="PTHR44757">
    <property type="entry name" value="DIGUANYLATE CYCLASE DGCP"/>
    <property type="match status" value="1"/>
</dbReference>
<keyword evidence="9" id="KW-1185">Reference proteome</keyword>
<dbReference type="Gene3D" id="3.40.50.2300">
    <property type="match status" value="2"/>
</dbReference>
<accession>A0A2T0SJ72</accession>
<name>A0A2T0SJ72_9ACTN</name>
<dbReference type="SMART" id="SM00052">
    <property type="entry name" value="EAL"/>
    <property type="match status" value="1"/>
</dbReference>
<keyword evidence="1" id="KW-0805">Transcription regulation</keyword>
<comment type="caution">
    <text evidence="8">The sequence shown here is derived from an EMBL/GenBank/DDBJ whole genome shotgun (WGS) entry which is preliminary data.</text>
</comment>
<feature type="domain" description="EAL" evidence="6">
    <location>
        <begin position="881"/>
        <end position="1137"/>
    </location>
</feature>
<evidence type="ECO:0000259" key="7">
    <source>
        <dbReference type="PROSITE" id="PS50887"/>
    </source>
</evidence>
<dbReference type="Pfam" id="PF13377">
    <property type="entry name" value="Peripla_BP_3"/>
    <property type="match status" value="1"/>
</dbReference>
<dbReference type="CDD" id="cd00130">
    <property type="entry name" value="PAS"/>
    <property type="match status" value="1"/>
</dbReference>